<keyword evidence="13" id="KW-0067">ATP-binding</keyword>
<keyword evidence="13" id="KW-0547">Nucleotide-binding</keyword>
<reference evidence="13 14" key="1">
    <citation type="submission" date="2024-03" db="EMBL/GenBank/DDBJ databases">
        <title>Human intestinal bacterial collection.</title>
        <authorList>
            <person name="Pauvert C."/>
            <person name="Hitch T.C.A."/>
            <person name="Clavel T."/>
        </authorList>
    </citation>
    <scope>NUCLEOTIDE SEQUENCE [LARGE SCALE GENOMIC DNA]</scope>
    <source>
        <strain evidence="13 14">CLA-AA-H185</strain>
    </source>
</reference>
<protein>
    <recommendedName>
        <fullName evidence="3">Stage 0 sporulation protein A homolog</fullName>
        <ecNumber evidence="2">2.7.13.3</ecNumber>
    </recommendedName>
</protein>
<comment type="function">
    <text evidence="7">May play the central regulatory role in sporulation. It may be an element of the effector pathway responsible for the activation of sporulation genes in response to nutritional stress. Spo0A may act in concert with spo0H (a sigma factor) to control the expression of some genes that are critical to the sporulation process.</text>
</comment>
<evidence type="ECO:0000313" key="13">
    <source>
        <dbReference type="EMBL" id="MEQ2556791.1"/>
    </source>
</evidence>
<dbReference type="InterPro" id="IPR005467">
    <property type="entry name" value="His_kinase_dom"/>
</dbReference>
<evidence type="ECO:0000313" key="14">
    <source>
        <dbReference type="Proteomes" id="UP001454489"/>
    </source>
</evidence>
<dbReference type="Gene3D" id="3.40.50.2300">
    <property type="match status" value="1"/>
</dbReference>
<feature type="transmembrane region" description="Helical" evidence="10">
    <location>
        <begin position="295"/>
        <end position="318"/>
    </location>
</feature>
<evidence type="ECO:0000256" key="5">
    <source>
        <dbReference type="ARBA" id="ARBA00022777"/>
    </source>
</evidence>
<dbReference type="InterPro" id="IPR004358">
    <property type="entry name" value="Sig_transdc_His_kin-like_C"/>
</dbReference>
<keyword evidence="6" id="KW-0902">Two-component regulatory system</keyword>
<dbReference type="RefSeq" id="WP_353529851.1">
    <property type="nucleotide sequence ID" value="NZ_JBBMEX010000002.1"/>
</dbReference>
<evidence type="ECO:0000256" key="1">
    <source>
        <dbReference type="ARBA" id="ARBA00000085"/>
    </source>
</evidence>
<dbReference type="SMART" id="SM00388">
    <property type="entry name" value="HisKA"/>
    <property type="match status" value="1"/>
</dbReference>
<dbReference type="InterPro" id="IPR003594">
    <property type="entry name" value="HATPase_dom"/>
</dbReference>
<dbReference type="CDD" id="cd00082">
    <property type="entry name" value="HisKA"/>
    <property type="match status" value="1"/>
</dbReference>
<evidence type="ECO:0000259" key="12">
    <source>
        <dbReference type="PROSITE" id="PS50110"/>
    </source>
</evidence>
<comment type="caution">
    <text evidence="13">The sequence shown here is derived from an EMBL/GenBank/DDBJ whole genome shotgun (WGS) entry which is preliminary data.</text>
</comment>
<dbReference type="InterPro" id="IPR036097">
    <property type="entry name" value="HisK_dim/P_sf"/>
</dbReference>
<evidence type="ECO:0000256" key="7">
    <source>
        <dbReference type="ARBA" id="ARBA00024867"/>
    </source>
</evidence>
<dbReference type="SMART" id="SM00387">
    <property type="entry name" value="HATPase_c"/>
    <property type="match status" value="1"/>
</dbReference>
<keyword evidence="10" id="KW-0812">Transmembrane</keyword>
<feature type="domain" description="Response regulatory" evidence="12">
    <location>
        <begin position="621"/>
        <end position="742"/>
    </location>
</feature>
<dbReference type="Proteomes" id="UP001454489">
    <property type="component" value="Unassembled WGS sequence"/>
</dbReference>
<dbReference type="EMBL" id="JBBMEX010000002">
    <property type="protein sequence ID" value="MEQ2556791.1"/>
    <property type="molecule type" value="Genomic_DNA"/>
</dbReference>
<dbReference type="CDD" id="cd17546">
    <property type="entry name" value="REC_hyHK_CKI1_RcsC-like"/>
    <property type="match status" value="1"/>
</dbReference>
<gene>
    <name evidence="13" type="ORF">WMO43_02695</name>
</gene>
<dbReference type="InterPro" id="IPR036890">
    <property type="entry name" value="HATPase_C_sf"/>
</dbReference>
<dbReference type="SUPFAM" id="SSF52172">
    <property type="entry name" value="CheY-like"/>
    <property type="match status" value="1"/>
</dbReference>
<dbReference type="PROSITE" id="PS50109">
    <property type="entry name" value="HIS_KIN"/>
    <property type="match status" value="1"/>
</dbReference>
<keyword evidence="5" id="KW-0418">Kinase</keyword>
<feature type="transmembrane region" description="Helical" evidence="10">
    <location>
        <begin position="7"/>
        <end position="29"/>
    </location>
</feature>
<dbReference type="Pfam" id="PF02518">
    <property type="entry name" value="HATPase_c"/>
    <property type="match status" value="1"/>
</dbReference>
<keyword evidence="10" id="KW-0472">Membrane</keyword>
<dbReference type="Pfam" id="PF00072">
    <property type="entry name" value="Response_reg"/>
    <property type="match status" value="1"/>
</dbReference>
<dbReference type="Pfam" id="PF00512">
    <property type="entry name" value="HisKA"/>
    <property type="match status" value="1"/>
</dbReference>
<sequence>MQKAKSYRNLILGCCMAGGAMLLAFFFLYHTYIQDIIYEERLNQMEEITHQMFQNLEDVIDSHWDRVTEECNYLKDANIQTTDELCRHMKKKYELSAYADHKIMLMAVDSEGGYYTESGNRGLFRDLDYFEENPEKISFVFDSMTDNQSKMIFLNRLQEPIDLQNGEKKTSILYFGIVQDMEQLNPYFNCEAYDGNNSVYVLDDNGFKLFNSNQVELIKGHNVFSVLQNMKYLHNSSFEKTKAKLEEKGCSYSNAVLDGTEYFYGLKRMENAEWTLIFLVPAEYVATNTLKLVNFVTIVIVIFTVIAAVCVMLGISFIMRRNQQEAIRVERENNARLETVNTELRQAKKAAEEAFQVAEEANRSKSSFLANMSHDIRTPMNAIIGITSLVRHDAADKGKVIEYADKIDISSQHLLGIINDVLDMSKIEARKTVFKYSDFSILDFIQELDTIFHSQIYEKHQTFTIIKENIKHEWVNGDQVHLMQIFSNLLSNAIKYTQEGGKIQLLVEECETKSSVYAKYRFLISDNGLGMSADFKDTIFDAFTRAESSLTNKIQGTGLGMAITKNLVEAMGGTIDVDSELGQGSCFEVLMDLKIAEDRTVALAAQEETDEQDGNILQGMRFLCAEDNELNAEILTELLKIEGAECTICENGEEILKAFEQSAPGDYDMILMDVQMPVMNGYEATKAIRRSSHKLAKTIPIIAMTANAFSEDIQHSLAAGMNAHVSKPVEMKVLEKTIRSIKSGGGVPNRRSLYSDEWKVTGHRRIKKDS</sequence>
<keyword evidence="4 8" id="KW-0597">Phosphoprotein</keyword>
<feature type="coiled-coil region" evidence="9">
    <location>
        <begin position="327"/>
        <end position="364"/>
    </location>
</feature>
<feature type="domain" description="Histidine kinase" evidence="11">
    <location>
        <begin position="371"/>
        <end position="595"/>
    </location>
</feature>
<dbReference type="Gene3D" id="1.10.287.130">
    <property type="match status" value="1"/>
</dbReference>
<evidence type="ECO:0000259" key="11">
    <source>
        <dbReference type="PROSITE" id="PS50109"/>
    </source>
</evidence>
<dbReference type="GO" id="GO:0005524">
    <property type="term" value="F:ATP binding"/>
    <property type="evidence" value="ECO:0007669"/>
    <property type="project" value="UniProtKB-KW"/>
</dbReference>
<proteinExistence type="predicted"/>
<dbReference type="InterPro" id="IPR001789">
    <property type="entry name" value="Sig_transdc_resp-reg_receiver"/>
</dbReference>
<dbReference type="EC" id="2.7.13.3" evidence="2"/>
<feature type="modified residue" description="4-aspartylphosphate" evidence="8">
    <location>
        <position position="673"/>
    </location>
</feature>
<organism evidence="13 14">
    <name type="scientific">Maccoyibacter intestinihominis</name>
    <dbReference type="NCBI Taxonomy" id="3133499"/>
    <lineage>
        <taxon>Bacteria</taxon>
        <taxon>Bacillati</taxon>
        <taxon>Bacillota</taxon>
        <taxon>Clostridia</taxon>
        <taxon>Lachnospirales</taxon>
        <taxon>Lachnospiraceae</taxon>
        <taxon>Maccoyibacter</taxon>
    </lineage>
</organism>
<dbReference type="Gene3D" id="3.30.565.10">
    <property type="entry name" value="Histidine kinase-like ATPase, C-terminal domain"/>
    <property type="match status" value="1"/>
</dbReference>
<evidence type="ECO:0000256" key="8">
    <source>
        <dbReference type="PROSITE-ProRule" id="PRU00169"/>
    </source>
</evidence>
<evidence type="ECO:0000256" key="6">
    <source>
        <dbReference type="ARBA" id="ARBA00023012"/>
    </source>
</evidence>
<dbReference type="PANTHER" id="PTHR45339:SF1">
    <property type="entry name" value="HYBRID SIGNAL TRANSDUCTION HISTIDINE KINASE J"/>
    <property type="match status" value="1"/>
</dbReference>
<dbReference type="SMART" id="SM00448">
    <property type="entry name" value="REC"/>
    <property type="match status" value="1"/>
</dbReference>
<evidence type="ECO:0000256" key="9">
    <source>
        <dbReference type="SAM" id="Coils"/>
    </source>
</evidence>
<evidence type="ECO:0000256" key="10">
    <source>
        <dbReference type="SAM" id="Phobius"/>
    </source>
</evidence>
<dbReference type="InterPro" id="IPR003661">
    <property type="entry name" value="HisK_dim/P_dom"/>
</dbReference>
<name>A0ABV1HAS4_9FIRM</name>
<keyword evidence="5" id="KW-0808">Transferase</keyword>
<keyword evidence="10" id="KW-1133">Transmembrane helix</keyword>
<dbReference type="SUPFAM" id="SSF55874">
    <property type="entry name" value="ATPase domain of HSP90 chaperone/DNA topoisomerase II/histidine kinase"/>
    <property type="match status" value="1"/>
</dbReference>
<dbReference type="PRINTS" id="PR00344">
    <property type="entry name" value="BCTRLSENSOR"/>
</dbReference>
<evidence type="ECO:0000256" key="3">
    <source>
        <dbReference type="ARBA" id="ARBA00018672"/>
    </source>
</evidence>
<keyword evidence="9" id="KW-0175">Coiled coil</keyword>
<dbReference type="PROSITE" id="PS50110">
    <property type="entry name" value="RESPONSE_REGULATORY"/>
    <property type="match status" value="1"/>
</dbReference>
<evidence type="ECO:0000256" key="4">
    <source>
        <dbReference type="ARBA" id="ARBA00022553"/>
    </source>
</evidence>
<comment type="catalytic activity">
    <reaction evidence="1">
        <text>ATP + protein L-histidine = ADP + protein N-phospho-L-histidine.</text>
        <dbReference type="EC" id="2.7.13.3"/>
    </reaction>
</comment>
<dbReference type="PANTHER" id="PTHR45339">
    <property type="entry name" value="HYBRID SIGNAL TRANSDUCTION HISTIDINE KINASE J"/>
    <property type="match status" value="1"/>
</dbReference>
<dbReference type="InterPro" id="IPR011006">
    <property type="entry name" value="CheY-like_superfamily"/>
</dbReference>
<keyword evidence="14" id="KW-1185">Reference proteome</keyword>
<dbReference type="SUPFAM" id="SSF47384">
    <property type="entry name" value="Homodimeric domain of signal transducing histidine kinase"/>
    <property type="match status" value="1"/>
</dbReference>
<accession>A0ABV1HAS4</accession>
<evidence type="ECO:0000256" key="2">
    <source>
        <dbReference type="ARBA" id="ARBA00012438"/>
    </source>
</evidence>